<evidence type="ECO:0000313" key="3">
    <source>
        <dbReference type="Proteomes" id="UP000320762"/>
    </source>
</evidence>
<sequence length="103" mass="11597">MSSTVYLVTGASRGIGMSLLYFHTPANDHSYRPWDNFAAGRSPGCGRVCWRPGPLPNWRARCARQPLSRQSARPQGHLRGPEEQRRGRAGDQEARGTPRRCHR</sequence>
<keyword evidence="3" id="KW-1185">Reference proteome</keyword>
<gene>
    <name evidence="2" type="ORF">BD626DRAFT_495240</name>
</gene>
<dbReference type="Proteomes" id="UP000320762">
    <property type="component" value="Unassembled WGS sequence"/>
</dbReference>
<dbReference type="AlphaFoldDB" id="A0A550CG07"/>
<reference evidence="2 3" key="1">
    <citation type="journal article" date="2019" name="New Phytol.">
        <title>Comparative genomics reveals unique wood-decay strategies and fruiting body development in the Schizophyllaceae.</title>
        <authorList>
            <person name="Almasi E."/>
            <person name="Sahu N."/>
            <person name="Krizsan K."/>
            <person name="Balint B."/>
            <person name="Kovacs G.M."/>
            <person name="Kiss B."/>
            <person name="Cseklye J."/>
            <person name="Drula E."/>
            <person name="Henrissat B."/>
            <person name="Nagy I."/>
            <person name="Chovatia M."/>
            <person name="Adam C."/>
            <person name="LaButti K."/>
            <person name="Lipzen A."/>
            <person name="Riley R."/>
            <person name="Grigoriev I.V."/>
            <person name="Nagy L.G."/>
        </authorList>
    </citation>
    <scope>NUCLEOTIDE SEQUENCE [LARGE SCALE GENOMIC DNA]</scope>
    <source>
        <strain evidence="2 3">NL-1724</strain>
    </source>
</reference>
<organism evidence="2 3">
    <name type="scientific">Schizophyllum amplum</name>
    <dbReference type="NCBI Taxonomy" id="97359"/>
    <lineage>
        <taxon>Eukaryota</taxon>
        <taxon>Fungi</taxon>
        <taxon>Dikarya</taxon>
        <taxon>Basidiomycota</taxon>
        <taxon>Agaricomycotina</taxon>
        <taxon>Agaricomycetes</taxon>
        <taxon>Agaricomycetidae</taxon>
        <taxon>Agaricales</taxon>
        <taxon>Schizophyllaceae</taxon>
        <taxon>Schizophyllum</taxon>
    </lineage>
</organism>
<protein>
    <submittedName>
        <fullName evidence="2">Uncharacterized protein</fullName>
    </submittedName>
</protein>
<accession>A0A550CG07</accession>
<feature type="region of interest" description="Disordered" evidence="1">
    <location>
        <begin position="64"/>
        <end position="103"/>
    </location>
</feature>
<proteinExistence type="predicted"/>
<evidence type="ECO:0000256" key="1">
    <source>
        <dbReference type="SAM" id="MobiDB-lite"/>
    </source>
</evidence>
<evidence type="ECO:0000313" key="2">
    <source>
        <dbReference type="EMBL" id="TRM63740.1"/>
    </source>
</evidence>
<dbReference type="EMBL" id="VDMD01000009">
    <property type="protein sequence ID" value="TRM63740.1"/>
    <property type="molecule type" value="Genomic_DNA"/>
</dbReference>
<name>A0A550CG07_9AGAR</name>
<feature type="compositionally biased region" description="Basic and acidic residues" evidence="1">
    <location>
        <begin position="79"/>
        <end position="96"/>
    </location>
</feature>
<comment type="caution">
    <text evidence="2">The sequence shown here is derived from an EMBL/GenBank/DDBJ whole genome shotgun (WGS) entry which is preliminary data.</text>
</comment>